<name>A0ACB7WP59_DIOAL</name>
<evidence type="ECO:0000313" key="1">
    <source>
        <dbReference type="EMBL" id="KAH7690270.1"/>
    </source>
</evidence>
<keyword evidence="1" id="KW-0808">Transferase</keyword>
<sequence length="343" mass="39122">MFATYRVVFAIPELILNGFISECGTPILHHHHKINQDIILQQDLLISNQAKLSTKDLPWLVGEPSSQKSRFAFWLRVINRTRSLPWILINSFPKEDNNKITILPSLLSNHQLQTFHVGPLMLSINDKKILKNNNINGSSNKKEHDKNIIQWLEKQEPGTVIYISFGTWVGPIAKEKITELAMALEETKRPFVWVLKDEKQWREGLPEGYLDRNAKNGKVVAWAPQEEVLKFQAVGCYLTHCGWNSTMEAIRHEKRLLCYPISGDQFVNCNYIVGVWGIGIKLEGLERGVILDGIEKIMVGREAEMIQKKVSEMKARVMGDQEICATASNLESFVEVVREANCC</sequence>
<reference evidence="2" key="1">
    <citation type="journal article" date="2022" name="Nat. Commun.">
        <title>Chromosome evolution and the genetic basis of agronomically important traits in greater yam.</title>
        <authorList>
            <person name="Bredeson J.V."/>
            <person name="Lyons J.B."/>
            <person name="Oniyinde I.O."/>
            <person name="Okereke N.R."/>
            <person name="Kolade O."/>
            <person name="Nnabue I."/>
            <person name="Nwadili C.O."/>
            <person name="Hribova E."/>
            <person name="Parker M."/>
            <person name="Nwogha J."/>
            <person name="Shu S."/>
            <person name="Carlson J."/>
            <person name="Kariba R."/>
            <person name="Muthemba S."/>
            <person name="Knop K."/>
            <person name="Barton G.J."/>
            <person name="Sherwood A.V."/>
            <person name="Lopez-Montes A."/>
            <person name="Asiedu R."/>
            <person name="Jamnadass R."/>
            <person name="Muchugi A."/>
            <person name="Goodstein D."/>
            <person name="Egesi C.N."/>
            <person name="Featherston J."/>
            <person name="Asfaw A."/>
            <person name="Simpson G.G."/>
            <person name="Dolezel J."/>
            <person name="Hendre P.S."/>
            <person name="Van Deynze A."/>
            <person name="Kumar P.L."/>
            <person name="Obidiegwu J.E."/>
            <person name="Bhattacharjee R."/>
            <person name="Rokhsar D.S."/>
        </authorList>
    </citation>
    <scope>NUCLEOTIDE SEQUENCE [LARGE SCALE GENOMIC DNA]</scope>
    <source>
        <strain evidence="2">cv. TDa95/00328</strain>
    </source>
</reference>
<dbReference type="EC" id="2.4.1.202" evidence="1"/>
<comment type="caution">
    <text evidence="1">The sequence shown here is derived from an EMBL/GenBank/DDBJ whole genome shotgun (WGS) entry which is preliminary data.</text>
</comment>
<gene>
    <name evidence="1" type="ORF">IHE45_02G036600</name>
</gene>
<proteinExistence type="predicted"/>
<accession>A0ACB7WP59</accession>
<dbReference type="EMBL" id="CM037012">
    <property type="protein sequence ID" value="KAH7690270.1"/>
    <property type="molecule type" value="Genomic_DNA"/>
</dbReference>
<protein>
    <submittedName>
        <fullName evidence="1">UDP-glucuronosyl/UDP-glucosyltransferase protein</fullName>
        <ecNumber evidence="1">2.4.1.202</ecNumber>
    </submittedName>
</protein>
<keyword evidence="1" id="KW-0328">Glycosyltransferase</keyword>
<keyword evidence="2" id="KW-1185">Reference proteome</keyword>
<dbReference type="Proteomes" id="UP000827976">
    <property type="component" value="Chromosome 2"/>
</dbReference>
<evidence type="ECO:0000313" key="2">
    <source>
        <dbReference type="Proteomes" id="UP000827976"/>
    </source>
</evidence>
<organism evidence="1 2">
    <name type="scientific">Dioscorea alata</name>
    <name type="common">Purple yam</name>
    <dbReference type="NCBI Taxonomy" id="55571"/>
    <lineage>
        <taxon>Eukaryota</taxon>
        <taxon>Viridiplantae</taxon>
        <taxon>Streptophyta</taxon>
        <taxon>Embryophyta</taxon>
        <taxon>Tracheophyta</taxon>
        <taxon>Spermatophyta</taxon>
        <taxon>Magnoliopsida</taxon>
        <taxon>Liliopsida</taxon>
        <taxon>Dioscoreales</taxon>
        <taxon>Dioscoreaceae</taxon>
        <taxon>Dioscorea</taxon>
    </lineage>
</organism>